<dbReference type="AlphaFoldDB" id="A0AAD4GDW9"/>
<evidence type="ECO:0000313" key="3">
    <source>
        <dbReference type="Proteomes" id="UP001194468"/>
    </source>
</evidence>
<accession>A0AAD4GDW9</accession>
<comment type="caution">
    <text evidence="2">The sequence shown here is derived from an EMBL/GenBank/DDBJ whole genome shotgun (WGS) entry which is preliminary data.</text>
</comment>
<proteinExistence type="predicted"/>
<reference evidence="2" key="1">
    <citation type="submission" date="2019-10" db="EMBL/GenBank/DDBJ databases">
        <authorList>
            <consortium name="DOE Joint Genome Institute"/>
            <person name="Kuo A."/>
            <person name="Miyauchi S."/>
            <person name="Kiss E."/>
            <person name="Drula E."/>
            <person name="Kohler A."/>
            <person name="Sanchez-Garcia M."/>
            <person name="Andreopoulos B."/>
            <person name="Barry K.W."/>
            <person name="Bonito G."/>
            <person name="Buee M."/>
            <person name="Carver A."/>
            <person name="Chen C."/>
            <person name="Cichocki N."/>
            <person name="Clum A."/>
            <person name="Culley D."/>
            <person name="Crous P.W."/>
            <person name="Fauchery L."/>
            <person name="Girlanda M."/>
            <person name="Hayes R."/>
            <person name="Keri Z."/>
            <person name="LaButti K."/>
            <person name="Lipzen A."/>
            <person name="Lombard V."/>
            <person name="Magnuson J."/>
            <person name="Maillard F."/>
            <person name="Morin E."/>
            <person name="Murat C."/>
            <person name="Nolan M."/>
            <person name="Ohm R."/>
            <person name="Pangilinan J."/>
            <person name="Pereira M."/>
            <person name="Perotto S."/>
            <person name="Peter M."/>
            <person name="Riley R."/>
            <person name="Sitrit Y."/>
            <person name="Stielow B."/>
            <person name="Szollosi G."/>
            <person name="Zifcakova L."/>
            <person name="Stursova M."/>
            <person name="Spatafora J.W."/>
            <person name="Tedersoo L."/>
            <person name="Vaario L.-M."/>
            <person name="Yamada A."/>
            <person name="Yan M."/>
            <person name="Wang P."/>
            <person name="Xu J."/>
            <person name="Bruns T."/>
            <person name="Baldrian P."/>
            <person name="Vilgalys R."/>
            <person name="Henrissat B."/>
            <person name="Grigoriev I.V."/>
            <person name="Hibbett D."/>
            <person name="Nagy L.G."/>
            <person name="Martin F.M."/>
        </authorList>
    </citation>
    <scope>NUCLEOTIDE SEQUENCE</scope>
    <source>
        <strain evidence="2">BED1</strain>
    </source>
</reference>
<evidence type="ECO:0000256" key="1">
    <source>
        <dbReference type="SAM" id="MobiDB-lite"/>
    </source>
</evidence>
<dbReference type="Proteomes" id="UP001194468">
    <property type="component" value="Unassembled WGS sequence"/>
</dbReference>
<feature type="region of interest" description="Disordered" evidence="1">
    <location>
        <begin position="57"/>
        <end position="90"/>
    </location>
</feature>
<evidence type="ECO:0000313" key="2">
    <source>
        <dbReference type="EMBL" id="KAF8438530.1"/>
    </source>
</evidence>
<name>A0AAD4GDW9_BOLED</name>
<reference evidence="2" key="2">
    <citation type="journal article" date="2020" name="Nat. Commun.">
        <title>Large-scale genome sequencing of mycorrhizal fungi provides insights into the early evolution of symbiotic traits.</title>
        <authorList>
            <person name="Miyauchi S."/>
            <person name="Kiss E."/>
            <person name="Kuo A."/>
            <person name="Drula E."/>
            <person name="Kohler A."/>
            <person name="Sanchez-Garcia M."/>
            <person name="Morin E."/>
            <person name="Andreopoulos B."/>
            <person name="Barry K.W."/>
            <person name="Bonito G."/>
            <person name="Buee M."/>
            <person name="Carver A."/>
            <person name="Chen C."/>
            <person name="Cichocki N."/>
            <person name="Clum A."/>
            <person name="Culley D."/>
            <person name="Crous P.W."/>
            <person name="Fauchery L."/>
            <person name="Girlanda M."/>
            <person name="Hayes R.D."/>
            <person name="Keri Z."/>
            <person name="LaButti K."/>
            <person name="Lipzen A."/>
            <person name="Lombard V."/>
            <person name="Magnuson J."/>
            <person name="Maillard F."/>
            <person name="Murat C."/>
            <person name="Nolan M."/>
            <person name="Ohm R.A."/>
            <person name="Pangilinan J."/>
            <person name="Pereira M.F."/>
            <person name="Perotto S."/>
            <person name="Peter M."/>
            <person name="Pfister S."/>
            <person name="Riley R."/>
            <person name="Sitrit Y."/>
            <person name="Stielow J.B."/>
            <person name="Szollosi G."/>
            <person name="Zifcakova L."/>
            <person name="Stursova M."/>
            <person name="Spatafora J.W."/>
            <person name="Tedersoo L."/>
            <person name="Vaario L.M."/>
            <person name="Yamada A."/>
            <person name="Yan M."/>
            <person name="Wang P."/>
            <person name="Xu J."/>
            <person name="Bruns T."/>
            <person name="Baldrian P."/>
            <person name="Vilgalys R."/>
            <person name="Dunand C."/>
            <person name="Henrissat B."/>
            <person name="Grigoriev I.V."/>
            <person name="Hibbett D."/>
            <person name="Nagy L.G."/>
            <person name="Martin F.M."/>
        </authorList>
    </citation>
    <scope>NUCLEOTIDE SEQUENCE</scope>
    <source>
        <strain evidence="2">BED1</strain>
    </source>
</reference>
<organism evidence="2 3">
    <name type="scientific">Boletus edulis BED1</name>
    <dbReference type="NCBI Taxonomy" id="1328754"/>
    <lineage>
        <taxon>Eukaryota</taxon>
        <taxon>Fungi</taxon>
        <taxon>Dikarya</taxon>
        <taxon>Basidiomycota</taxon>
        <taxon>Agaricomycotina</taxon>
        <taxon>Agaricomycetes</taxon>
        <taxon>Agaricomycetidae</taxon>
        <taxon>Boletales</taxon>
        <taxon>Boletineae</taxon>
        <taxon>Boletaceae</taxon>
        <taxon>Boletoideae</taxon>
        <taxon>Boletus</taxon>
    </lineage>
</organism>
<feature type="compositionally biased region" description="Polar residues" evidence="1">
    <location>
        <begin position="58"/>
        <end position="71"/>
    </location>
</feature>
<sequence>MTPSDSIPRTSDNDPGSCSMLADETIGVLAALLQGVQLSEERAAIIISTVRSIATDASPATDSSCSGLQSENVEEKPGTPPTPASPGVNVGVNVGVNTGANADVNAAAGIGTSISASPACVQASLKAAAILSGHYSVTHSGVDFLLPYEGETGPFYLITKGKKVGIIANWEKASLMVHRVCCATYRRLPSGTTICKGYQMVKQAIDDGLVHVI</sequence>
<keyword evidence="3" id="KW-1185">Reference proteome</keyword>
<gene>
    <name evidence="2" type="ORF">L210DRAFT_3646801</name>
</gene>
<dbReference type="EMBL" id="WHUW01000016">
    <property type="protein sequence ID" value="KAF8438530.1"/>
    <property type="molecule type" value="Genomic_DNA"/>
</dbReference>
<protein>
    <submittedName>
        <fullName evidence="2">Uncharacterized protein</fullName>
    </submittedName>
</protein>